<feature type="compositionally biased region" description="Basic and acidic residues" evidence="1">
    <location>
        <begin position="788"/>
        <end position="807"/>
    </location>
</feature>
<keyword evidence="3" id="KW-1185">Reference proteome</keyword>
<dbReference type="Proteomes" id="UP001299235">
    <property type="component" value="Unassembled WGS sequence"/>
</dbReference>
<evidence type="ECO:0000313" key="2">
    <source>
        <dbReference type="EMBL" id="MCC2148197.1"/>
    </source>
</evidence>
<name>A0ABS8EUS3_9FIRM</name>
<feature type="compositionally biased region" description="Basic and acidic residues" evidence="1">
    <location>
        <begin position="765"/>
        <end position="781"/>
    </location>
</feature>
<protein>
    <recommendedName>
        <fullName evidence="4">Ig-like domain-containing protein</fullName>
    </recommendedName>
</protein>
<proteinExistence type="predicted"/>
<feature type="region of interest" description="Disordered" evidence="1">
    <location>
        <begin position="765"/>
        <end position="807"/>
    </location>
</feature>
<accession>A0ABS8EUS3</accession>
<gene>
    <name evidence="2" type="ORF">LKD42_02845</name>
</gene>
<dbReference type="RefSeq" id="WP_248834767.1">
    <property type="nucleotide sequence ID" value="NZ_JAJEQE010000005.1"/>
</dbReference>
<organism evidence="2 3">
    <name type="scientific">Hominisplanchenecus faecis</name>
    <dbReference type="NCBI Taxonomy" id="2885351"/>
    <lineage>
        <taxon>Bacteria</taxon>
        <taxon>Bacillati</taxon>
        <taxon>Bacillota</taxon>
        <taxon>Clostridia</taxon>
        <taxon>Lachnospirales</taxon>
        <taxon>Lachnospiraceae</taxon>
        <taxon>Hominisplanchenecus</taxon>
    </lineage>
</organism>
<dbReference type="EMBL" id="JAJEQE010000005">
    <property type="protein sequence ID" value="MCC2148197.1"/>
    <property type="molecule type" value="Genomic_DNA"/>
</dbReference>
<reference evidence="2 3" key="1">
    <citation type="submission" date="2021-10" db="EMBL/GenBank/DDBJ databases">
        <title>Anaerobic single-cell dispensing facilitates the cultivation of human gut bacteria.</title>
        <authorList>
            <person name="Afrizal A."/>
        </authorList>
    </citation>
    <scope>NUCLEOTIDE SEQUENCE [LARGE SCALE GENOMIC DNA]</scope>
    <source>
        <strain evidence="2 3">CLA-AA-H246</strain>
    </source>
</reference>
<comment type="caution">
    <text evidence="2">The sequence shown here is derived from an EMBL/GenBank/DDBJ whole genome shotgun (WGS) entry which is preliminary data.</text>
</comment>
<evidence type="ECO:0000313" key="3">
    <source>
        <dbReference type="Proteomes" id="UP001299235"/>
    </source>
</evidence>
<sequence length="836" mass="96222">MICFHILKVKAETGATERRREAVTKISEEDHDREKVKNRKKVIVYEAYPKNGKKIFDDSRKVDLEVRAQWEGGKPDAEAADLVVCGYAVSKNVGIWRVDVEYEIAGTDADAYVLECRKAALETKVEIVPKILQVSISDANKGYFADNKTENLRFSDEKNAIQISGFMKNGEASNQPPGGFVMPKVWIDENVLQKDSPIYQNGQYLVYQGALTLKEEVAGKNANYCYAPEDKRYTAKGNVILEETDPNPENIKIRARYGKCVYDSKRKVYRISKGAILEAQPTKGSGYNQTNVSQPLYGEGRWNFVMERRQKNGELQARSKKTEISYEVDEEAPSAEVRLNGKKQKQLFTSDFCVCSAENVQDDTEGEVQIQWYLAREKLDDGQITQKQGEWREGKQIEIQEEGIWYPYVKLTDVFGNTRYLPVGKVVIDRTSPEIVIQGMPQNQILLSDYKVKISLEEFYLNQKKSYIKLYKRTGRSAKEEQLLDIPVNWKKGKAELKDKKSSGSNTGESGDDVYLKDGWYRLKIYAEDLAGNQEEQEICFAVNRSGPKLTTDASMQKFLKQKTAQQGQKLKLRVWDVNKMQKEELQCIFDGKARNLEEGKDYQKRNRQTAEGFMEYDYELAETVFEKEGRYSLKLFLEDEAGHQLPEKEKILCRDFAIDRTPPICVIDPIKATEKGFQVQTICEDNVDFAKIWLCKNGSLYKESKNQESSWEISFDHGEKWQLKIFDTAGNKEVRYLLKEELEKELERKKLLPEKKGKHKNRIFETQKQTENETHGEKQKKAGFLQKEMDPLSNETKEQEQNQKKGEEQGAAALIVVLCSLCILMMGKYRIQEKI</sequence>
<evidence type="ECO:0008006" key="4">
    <source>
        <dbReference type="Google" id="ProtNLM"/>
    </source>
</evidence>
<evidence type="ECO:0000256" key="1">
    <source>
        <dbReference type="SAM" id="MobiDB-lite"/>
    </source>
</evidence>